<organism evidence="1 2">
    <name type="scientific">Diphasiastrum complanatum</name>
    <name type="common">Issler's clubmoss</name>
    <name type="synonym">Lycopodium complanatum</name>
    <dbReference type="NCBI Taxonomy" id="34168"/>
    <lineage>
        <taxon>Eukaryota</taxon>
        <taxon>Viridiplantae</taxon>
        <taxon>Streptophyta</taxon>
        <taxon>Embryophyta</taxon>
        <taxon>Tracheophyta</taxon>
        <taxon>Lycopodiopsida</taxon>
        <taxon>Lycopodiales</taxon>
        <taxon>Lycopodiaceae</taxon>
        <taxon>Lycopodioideae</taxon>
        <taxon>Diphasiastrum</taxon>
    </lineage>
</organism>
<dbReference type="EMBL" id="CM055100">
    <property type="protein sequence ID" value="KAJ7545147.1"/>
    <property type="molecule type" value="Genomic_DNA"/>
</dbReference>
<reference evidence="2" key="1">
    <citation type="journal article" date="2024" name="Proc. Natl. Acad. Sci. U.S.A.">
        <title>Extraordinary preservation of gene collinearity over three hundred million years revealed in homosporous lycophytes.</title>
        <authorList>
            <person name="Li C."/>
            <person name="Wickell D."/>
            <person name="Kuo L.Y."/>
            <person name="Chen X."/>
            <person name="Nie B."/>
            <person name="Liao X."/>
            <person name="Peng D."/>
            <person name="Ji J."/>
            <person name="Jenkins J."/>
            <person name="Williams M."/>
            <person name="Shu S."/>
            <person name="Plott C."/>
            <person name="Barry K."/>
            <person name="Rajasekar S."/>
            <person name="Grimwood J."/>
            <person name="Han X."/>
            <person name="Sun S."/>
            <person name="Hou Z."/>
            <person name="He W."/>
            <person name="Dai G."/>
            <person name="Sun C."/>
            <person name="Schmutz J."/>
            <person name="Leebens-Mack J.H."/>
            <person name="Li F.W."/>
            <person name="Wang L."/>
        </authorList>
    </citation>
    <scope>NUCLEOTIDE SEQUENCE [LARGE SCALE GENOMIC DNA]</scope>
    <source>
        <strain evidence="2">cv. PW_Plant_1</strain>
    </source>
</reference>
<comment type="caution">
    <text evidence="1">The sequence shown here is derived from an EMBL/GenBank/DDBJ whole genome shotgun (WGS) entry which is preliminary data.</text>
</comment>
<accession>A0ACC2CU32</accession>
<sequence>MHRMTIILSDMILLIKYTIASHFQSSSKFWIVQIICLQILHKIVYKERASSYRIWNASPETFQLSDKVWRLISLSKINFKLQCASLAPYKLLAHQQLWQFCKIRKNSLCWM</sequence>
<proteinExistence type="predicted"/>
<dbReference type="Proteomes" id="UP001162992">
    <property type="component" value="Chromosome 9"/>
</dbReference>
<keyword evidence="2" id="KW-1185">Reference proteome</keyword>
<evidence type="ECO:0000313" key="1">
    <source>
        <dbReference type="EMBL" id="KAJ7545147.1"/>
    </source>
</evidence>
<gene>
    <name evidence="1" type="ORF">O6H91_09G109400</name>
</gene>
<protein>
    <submittedName>
        <fullName evidence="1">Uncharacterized protein</fullName>
    </submittedName>
</protein>
<name>A0ACC2CU32_DIPCM</name>
<evidence type="ECO:0000313" key="2">
    <source>
        <dbReference type="Proteomes" id="UP001162992"/>
    </source>
</evidence>